<accession>A0A7X0V8V7</accession>
<dbReference type="Proteomes" id="UP000523955">
    <property type="component" value="Unassembled WGS sequence"/>
</dbReference>
<dbReference type="Gene3D" id="3.30.200.20">
    <property type="entry name" value="Phosphorylase Kinase, domain 1"/>
    <property type="match status" value="1"/>
</dbReference>
<dbReference type="EMBL" id="JACKXE010000001">
    <property type="protein sequence ID" value="MBB6626039.1"/>
    <property type="molecule type" value="Genomic_DNA"/>
</dbReference>
<dbReference type="InterPro" id="IPR011009">
    <property type="entry name" value="Kinase-like_dom_sf"/>
</dbReference>
<dbReference type="InterPro" id="IPR002575">
    <property type="entry name" value="Aminoglycoside_PTrfase"/>
</dbReference>
<organism evidence="2 3">
    <name type="scientific">Nocardioides luti</name>
    <dbReference type="NCBI Taxonomy" id="2761101"/>
    <lineage>
        <taxon>Bacteria</taxon>
        <taxon>Bacillati</taxon>
        <taxon>Actinomycetota</taxon>
        <taxon>Actinomycetes</taxon>
        <taxon>Propionibacteriales</taxon>
        <taxon>Nocardioidaceae</taxon>
        <taxon>Nocardioides</taxon>
    </lineage>
</organism>
<dbReference type="RefSeq" id="WP_185251353.1">
    <property type="nucleotide sequence ID" value="NZ_JACKXE010000001.1"/>
</dbReference>
<dbReference type="PANTHER" id="PTHR21310:SF42">
    <property type="entry name" value="BIFUNCTIONAL AAC_APH"/>
    <property type="match status" value="1"/>
</dbReference>
<dbReference type="Pfam" id="PF01636">
    <property type="entry name" value="APH"/>
    <property type="match status" value="1"/>
</dbReference>
<dbReference type="SUPFAM" id="SSF56112">
    <property type="entry name" value="Protein kinase-like (PK-like)"/>
    <property type="match status" value="1"/>
</dbReference>
<feature type="domain" description="Aminoglycoside phosphotransferase" evidence="1">
    <location>
        <begin position="38"/>
        <end position="262"/>
    </location>
</feature>
<dbReference type="GO" id="GO:0016740">
    <property type="term" value="F:transferase activity"/>
    <property type="evidence" value="ECO:0007669"/>
    <property type="project" value="UniProtKB-KW"/>
</dbReference>
<protein>
    <submittedName>
        <fullName evidence="2">Aminoglycoside phosphotransferase family protein</fullName>
    </submittedName>
</protein>
<sequence>MSIHADGIDVPLGLVRDLVDAQFPQWADLPLRPVAEFGTDHALYRLGDDLVARMPIIGWAADQADSDATWLPRLVNHVPVTLPVPVALGEPSAAYPFRWSVAPWLPGQTPTADNVDPFVLAEELAGFVADLHAVDATGGPLKTGSSRGAPIRGWDESVRSAIVEAGDRIDGPAALRAWEHCLEAPDHAGDPVWIHGDLLAGNLLVDGGHLSAVIDFGALGVGDPGPDLTPYWSTLSVEAAGRFREVVDERCGYDDAVWRRGRGCTLAPALTGIPYYWDTVPAFAQRGLRTLERVLADLGLG</sequence>
<keyword evidence="2" id="KW-0808">Transferase</keyword>
<dbReference type="PANTHER" id="PTHR21310">
    <property type="entry name" value="AMINOGLYCOSIDE PHOSPHOTRANSFERASE-RELATED-RELATED"/>
    <property type="match status" value="1"/>
</dbReference>
<dbReference type="AlphaFoldDB" id="A0A7X0V8V7"/>
<reference evidence="2 3" key="1">
    <citation type="submission" date="2020-08" db="EMBL/GenBank/DDBJ databases">
        <authorList>
            <person name="Seo M.-J."/>
        </authorList>
    </citation>
    <scope>NUCLEOTIDE SEQUENCE [LARGE SCALE GENOMIC DNA]</scope>
    <source>
        <strain evidence="2 3">KIGAM211</strain>
    </source>
</reference>
<evidence type="ECO:0000313" key="2">
    <source>
        <dbReference type="EMBL" id="MBB6626039.1"/>
    </source>
</evidence>
<proteinExistence type="predicted"/>
<comment type="caution">
    <text evidence="2">The sequence shown here is derived from an EMBL/GenBank/DDBJ whole genome shotgun (WGS) entry which is preliminary data.</text>
</comment>
<evidence type="ECO:0000259" key="1">
    <source>
        <dbReference type="Pfam" id="PF01636"/>
    </source>
</evidence>
<keyword evidence="3" id="KW-1185">Reference proteome</keyword>
<gene>
    <name evidence="2" type="ORF">H5V45_01780</name>
</gene>
<dbReference type="CDD" id="cd05155">
    <property type="entry name" value="APH_ChoK_like_1"/>
    <property type="match status" value="1"/>
</dbReference>
<dbReference type="InterPro" id="IPR051678">
    <property type="entry name" value="AGP_Transferase"/>
</dbReference>
<name>A0A7X0V8V7_9ACTN</name>
<dbReference type="Gene3D" id="3.90.1200.10">
    <property type="match status" value="1"/>
</dbReference>
<evidence type="ECO:0000313" key="3">
    <source>
        <dbReference type="Proteomes" id="UP000523955"/>
    </source>
</evidence>